<organism evidence="4 5">
    <name type="scientific">Paramuricea clavata</name>
    <name type="common">Red gorgonian</name>
    <name type="synonym">Violescent sea-whip</name>
    <dbReference type="NCBI Taxonomy" id="317549"/>
    <lineage>
        <taxon>Eukaryota</taxon>
        <taxon>Metazoa</taxon>
        <taxon>Cnidaria</taxon>
        <taxon>Anthozoa</taxon>
        <taxon>Octocorallia</taxon>
        <taxon>Malacalcyonacea</taxon>
        <taxon>Plexauridae</taxon>
        <taxon>Paramuricea</taxon>
    </lineage>
</organism>
<keyword evidence="5" id="KW-1185">Reference proteome</keyword>
<evidence type="ECO:0000313" key="5">
    <source>
        <dbReference type="Proteomes" id="UP001152795"/>
    </source>
</evidence>
<keyword evidence="2" id="KW-1133">Transmembrane helix</keyword>
<gene>
    <name evidence="4" type="ORF">PACLA_8A015792</name>
</gene>
<evidence type="ECO:0000256" key="3">
    <source>
        <dbReference type="SAM" id="SignalP"/>
    </source>
</evidence>
<proteinExistence type="predicted"/>
<keyword evidence="3" id="KW-0732">Signal</keyword>
<evidence type="ECO:0000256" key="2">
    <source>
        <dbReference type="SAM" id="Phobius"/>
    </source>
</evidence>
<keyword evidence="2" id="KW-0812">Transmembrane</keyword>
<feature type="signal peptide" evidence="3">
    <location>
        <begin position="1"/>
        <end position="29"/>
    </location>
</feature>
<feature type="chain" id="PRO_5044278157" evidence="3">
    <location>
        <begin position="30"/>
        <end position="110"/>
    </location>
</feature>
<reference evidence="4" key="1">
    <citation type="submission" date="2020-04" db="EMBL/GenBank/DDBJ databases">
        <authorList>
            <person name="Alioto T."/>
            <person name="Alioto T."/>
            <person name="Gomez Garrido J."/>
        </authorList>
    </citation>
    <scope>NUCLEOTIDE SEQUENCE</scope>
    <source>
        <strain evidence="4">A484AB</strain>
    </source>
</reference>
<dbReference type="Proteomes" id="UP001152795">
    <property type="component" value="Unassembled WGS sequence"/>
</dbReference>
<keyword evidence="2" id="KW-0472">Membrane</keyword>
<feature type="compositionally biased region" description="Low complexity" evidence="1">
    <location>
        <begin position="52"/>
        <end position="86"/>
    </location>
</feature>
<evidence type="ECO:0000256" key="1">
    <source>
        <dbReference type="SAM" id="MobiDB-lite"/>
    </source>
</evidence>
<accession>A0A6S7I2Z4</accession>
<dbReference type="EMBL" id="CACRXK020003530">
    <property type="protein sequence ID" value="CAB3999168.1"/>
    <property type="molecule type" value="Genomic_DNA"/>
</dbReference>
<protein>
    <submittedName>
        <fullName evidence="4">Uncharacterized protein</fullName>
    </submittedName>
</protein>
<feature type="region of interest" description="Disordered" evidence="1">
    <location>
        <begin position="31"/>
        <end position="88"/>
    </location>
</feature>
<dbReference type="AlphaFoldDB" id="A0A6S7I2Z4"/>
<sequence>MFYIVLFLQMRNSIVILCFVVCVVAYTHAQSPTTTGVVKPTTKSPAGLTTKSPSGAQTSPPSSGSPASTNNGSSTPTKPATSKPTSGVESSSAIFGLVLAFAFSCLVKNL</sequence>
<comment type="caution">
    <text evidence="4">The sequence shown here is derived from an EMBL/GenBank/DDBJ whole genome shotgun (WGS) entry which is preliminary data.</text>
</comment>
<evidence type="ECO:0000313" key="4">
    <source>
        <dbReference type="EMBL" id="CAB3999168.1"/>
    </source>
</evidence>
<feature type="transmembrane region" description="Helical" evidence="2">
    <location>
        <begin position="90"/>
        <end position="107"/>
    </location>
</feature>
<feature type="compositionally biased region" description="Low complexity" evidence="1">
    <location>
        <begin position="31"/>
        <end position="44"/>
    </location>
</feature>
<name>A0A6S7I2Z4_PARCT</name>